<dbReference type="InterPro" id="IPR009091">
    <property type="entry name" value="RCC1/BLIP-II"/>
</dbReference>
<name>A0A7S4HU46_9EUKA</name>
<dbReference type="SUPFAM" id="SSF50985">
    <property type="entry name" value="RCC1/BLIP-II"/>
    <property type="match status" value="1"/>
</dbReference>
<reference evidence="4" key="1">
    <citation type="submission" date="2021-01" db="EMBL/GenBank/DDBJ databases">
        <authorList>
            <person name="Corre E."/>
            <person name="Pelletier E."/>
            <person name="Niang G."/>
            <person name="Scheremetjew M."/>
            <person name="Finn R."/>
            <person name="Kale V."/>
            <person name="Holt S."/>
            <person name="Cochrane G."/>
            <person name="Meng A."/>
            <person name="Brown T."/>
            <person name="Cohen L."/>
        </authorList>
    </citation>
    <scope>NUCLEOTIDE SEQUENCE</scope>
    <source>
        <strain evidence="4">DIVA3 518/3/11/1/6</strain>
    </source>
</reference>
<sequence>MLRRLLLPIHSRVVFQCSLRSSFSDALKRYNEGKVNHSFGVWGAGDNKFNQICVPAEESVLPFPVQDLDKNDNIVQVHTCHTHSLGVTENGKLWIWGSSRFPGVVLNDGESKPVSPAVFAEEKIIHVQAGREFNVLVAEDKQGLQKVYTCGSHELGQCGIGGKTGAGCHVSFPHTVGTFHASNDNYVTQIAAGFEHCLALTSNGEVFSWGNGVEGQLGHGDPDERAIPKRIEGLPPDIMSIAAGVDTSAAITLNGELYLWGSNEYQQLGVGSKEEVEIIPKQVKALEGVRIKSVHLGGMHTIAVDREQNIYGWGCNISGQLGLNQQTEFPSPQLIPSLQDKKISQISCSLYHTACVSDLGVAYTFGQGQEGQLGHEEKGDEYLPRSVDMLKGKFVKSVACGMHHTLFLVEKTAT</sequence>
<keyword evidence="1" id="KW-0677">Repeat</keyword>
<evidence type="ECO:0000256" key="1">
    <source>
        <dbReference type="ARBA" id="ARBA00022737"/>
    </source>
</evidence>
<feature type="repeat" description="RCC1" evidence="2">
    <location>
        <begin position="360"/>
        <end position="411"/>
    </location>
</feature>
<dbReference type="PROSITE" id="PS00626">
    <property type="entry name" value="RCC1_2"/>
    <property type="match status" value="1"/>
</dbReference>
<dbReference type="Gene3D" id="2.130.10.30">
    <property type="entry name" value="Regulator of chromosome condensation 1/beta-lactamase-inhibitor protein II"/>
    <property type="match status" value="2"/>
</dbReference>
<dbReference type="Pfam" id="PF25390">
    <property type="entry name" value="WD40_RLD"/>
    <property type="match status" value="1"/>
</dbReference>
<dbReference type="PANTHER" id="PTHR22872:SF9">
    <property type="entry name" value="X-LINKED RETINITIS PIGMENTOSA GTPASE REGULATOR"/>
    <property type="match status" value="1"/>
</dbReference>
<feature type="repeat" description="RCC1" evidence="2">
    <location>
        <begin position="145"/>
        <end position="203"/>
    </location>
</feature>
<feature type="domain" description="RCC1-like" evidence="3">
    <location>
        <begin position="41"/>
        <end position="407"/>
    </location>
</feature>
<feature type="repeat" description="RCC1" evidence="2">
    <location>
        <begin position="255"/>
        <end position="307"/>
    </location>
</feature>
<dbReference type="PANTHER" id="PTHR22872">
    <property type="entry name" value="BTK-BINDING PROTEIN-RELATED"/>
    <property type="match status" value="1"/>
</dbReference>
<feature type="repeat" description="RCC1" evidence="2">
    <location>
        <begin position="308"/>
        <end position="359"/>
    </location>
</feature>
<dbReference type="EMBL" id="HBKP01006387">
    <property type="protein sequence ID" value="CAE2209392.1"/>
    <property type="molecule type" value="Transcribed_RNA"/>
</dbReference>
<proteinExistence type="predicted"/>
<evidence type="ECO:0000313" key="4">
    <source>
        <dbReference type="EMBL" id="CAE2209392.1"/>
    </source>
</evidence>
<protein>
    <recommendedName>
        <fullName evidence="3">RCC1-like domain-containing protein</fullName>
    </recommendedName>
</protein>
<dbReference type="InterPro" id="IPR051625">
    <property type="entry name" value="Signaling_Regulatory_Domain"/>
</dbReference>
<dbReference type="PRINTS" id="PR00633">
    <property type="entry name" value="RCCNDNSATION"/>
</dbReference>
<dbReference type="InterPro" id="IPR000408">
    <property type="entry name" value="Reg_chr_condens"/>
</dbReference>
<accession>A0A7S4HU46</accession>
<dbReference type="PROSITE" id="PS50012">
    <property type="entry name" value="RCC1_3"/>
    <property type="match status" value="5"/>
</dbReference>
<evidence type="ECO:0000256" key="2">
    <source>
        <dbReference type="PROSITE-ProRule" id="PRU00235"/>
    </source>
</evidence>
<dbReference type="AlphaFoldDB" id="A0A7S4HU46"/>
<gene>
    <name evidence="4" type="ORF">VSP0166_LOCUS4594</name>
</gene>
<organism evidence="4">
    <name type="scientific">Vannella robusta</name>
    <dbReference type="NCBI Taxonomy" id="1487602"/>
    <lineage>
        <taxon>Eukaryota</taxon>
        <taxon>Amoebozoa</taxon>
        <taxon>Discosea</taxon>
        <taxon>Flabellinia</taxon>
        <taxon>Vannellidae</taxon>
        <taxon>Vannella</taxon>
    </lineage>
</organism>
<dbReference type="InterPro" id="IPR058923">
    <property type="entry name" value="RCC1-like_dom"/>
</dbReference>
<evidence type="ECO:0000259" key="3">
    <source>
        <dbReference type="Pfam" id="PF25390"/>
    </source>
</evidence>
<feature type="repeat" description="RCC1" evidence="2">
    <location>
        <begin position="204"/>
        <end position="254"/>
    </location>
</feature>